<dbReference type="EMBL" id="KZ824445">
    <property type="protein sequence ID" value="RAK99623.1"/>
    <property type="molecule type" value="Genomic_DNA"/>
</dbReference>
<dbReference type="PANTHER" id="PTHR31644">
    <property type="entry name" value="TRANSCRIPTIONAL ACTIVATOR ARO80-RELATED"/>
    <property type="match status" value="1"/>
</dbReference>
<keyword evidence="3" id="KW-0238">DNA-binding</keyword>
<dbReference type="SUPFAM" id="SSF57701">
    <property type="entry name" value="Zn2/Cys6 DNA-binding domain"/>
    <property type="match status" value="1"/>
</dbReference>
<protein>
    <recommendedName>
        <fullName evidence="7">Zn(2)-C6 fungal-type domain-containing protein</fullName>
    </recommendedName>
</protein>
<proteinExistence type="predicted"/>
<feature type="compositionally biased region" description="Polar residues" evidence="6">
    <location>
        <begin position="141"/>
        <end position="150"/>
    </location>
</feature>
<dbReference type="Pfam" id="PF00172">
    <property type="entry name" value="Zn_clus"/>
    <property type="match status" value="1"/>
</dbReference>
<dbReference type="GO" id="GO:0003677">
    <property type="term" value="F:DNA binding"/>
    <property type="evidence" value="ECO:0007669"/>
    <property type="project" value="UniProtKB-KW"/>
</dbReference>
<evidence type="ECO:0000256" key="1">
    <source>
        <dbReference type="ARBA" id="ARBA00022723"/>
    </source>
</evidence>
<dbReference type="PROSITE" id="PS00463">
    <property type="entry name" value="ZN2_CY6_FUNGAL_1"/>
    <property type="match status" value="1"/>
</dbReference>
<evidence type="ECO:0000256" key="5">
    <source>
        <dbReference type="ARBA" id="ARBA00023242"/>
    </source>
</evidence>
<keyword evidence="1" id="KW-0479">Metal-binding</keyword>
<feature type="domain" description="Zn(2)-C6 fungal-type" evidence="7">
    <location>
        <begin position="12"/>
        <end position="48"/>
    </location>
</feature>
<dbReference type="RefSeq" id="XP_025573951.1">
    <property type="nucleotide sequence ID" value="XM_025723889.1"/>
</dbReference>
<dbReference type="InterPro" id="IPR001138">
    <property type="entry name" value="Zn2Cys6_DnaBD"/>
</dbReference>
<evidence type="ECO:0000313" key="8">
    <source>
        <dbReference type="EMBL" id="RAK99623.1"/>
    </source>
</evidence>
<dbReference type="GO" id="GO:0000981">
    <property type="term" value="F:DNA-binding transcription factor activity, RNA polymerase II-specific"/>
    <property type="evidence" value="ECO:0007669"/>
    <property type="project" value="InterPro"/>
</dbReference>
<dbReference type="GO" id="GO:0005634">
    <property type="term" value="C:nucleus"/>
    <property type="evidence" value="ECO:0007669"/>
    <property type="project" value="TreeGrafter"/>
</dbReference>
<keyword evidence="2" id="KW-0805">Transcription regulation</keyword>
<evidence type="ECO:0000313" key="9">
    <source>
        <dbReference type="Proteomes" id="UP000249402"/>
    </source>
</evidence>
<dbReference type="CDD" id="cd00067">
    <property type="entry name" value="GAL4"/>
    <property type="match status" value="1"/>
</dbReference>
<keyword evidence="5" id="KW-0539">Nucleus</keyword>
<dbReference type="GO" id="GO:0006351">
    <property type="term" value="P:DNA-templated transcription"/>
    <property type="evidence" value="ECO:0007669"/>
    <property type="project" value="InterPro"/>
</dbReference>
<dbReference type="SMART" id="SM00906">
    <property type="entry name" value="Fungal_trans"/>
    <property type="match status" value="1"/>
</dbReference>
<sequence length="652" mass="73630">MTKSTGTRLYRACLRCRQRKTKCDLRYTRGNNHEPCSKCASEGYRCILATSRRGGDYSRFRGRRHTLATQPSIGTESSKRKPELDSNPLRYRTLRMQNDSKFDGGVQNPWEALQILAQTAANMGEVDKAPPRQTLPGSAFMQRTSDGQEQAQEHISPPIMASEIIQEGIVDIHHLEPLVQYSHLWATETFLLASVLTIATQNRPDYLSLHMRIKEYVDKLLLRVALGARSVRHVGSVEGLLLLAEWMPHLMRSEDHLQNSHERDNAYDEDCVAWNLIGLAVRQAYLLHLDKQSFPGEVESEPQEIGCRKRLAWIFTYLADRQISIQMGQAFWCRGPSLSTRFSTQDYPSLQSGMTGGIDYASFVQAQVELTTIFGNIHDVLYASKSRTSQLMIMGDYSKYLDDGAKAMDMWKGIWFNIDIPSSLSCLLTLQFEYLQLYVNAFAFQAVIYRACKKAPMTSQEDSDSLFPDSVMGSPDGRHIYSAIEAAKRLLQNLVGGAISGHMVKFLPIRYYLYEIYASVFLFKTHSIGAIHSDEDETCFTLTREFISMLKAAATSPTHLAYRYAKLLERLWFHCNATPQNGVVRHGLIASDQSPSIPPGPDSFLQAPYGDNGSMADPVPNSFSDILQMDLGSSENNRNDDETFFSSLPFFR</sequence>
<feature type="region of interest" description="Disordered" evidence="6">
    <location>
        <begin position="134"/>
        <end position="153"/>
    </location>
</feature>
<dbReference type="GeneID" id="37228754"/>
<dbReference type="Proteomes" id="UP000249402">
    <property type="component" value="Unassembled WGS sequence"/>
</dbReference>
<dbReference type="AlphaFoldDB" id="A0A395H008"/>
<evidence type="ECO:0000259" key="7">
    <source>
        <dbReference type="PROSITE" id="PS50048"/>
    </source>
</evidence>
<name>A0A395H008_9EURO</name>
<dbReference type="SMART" id="SM00066">
    <property type="entry name" value="GAL4"/>
    <property type="match status" value="1"/>
</dbReference>
<dbReference type="STRING" id="1448316.A0A395H008"/>
<feature type="region of interest" description="Disordered" evidence="6">
    <location>
        <begin position="57"/>
        <end position="87"/>
    </location>
</feature>
<dbReference type="VEuPathDB" id="FungiDB:BO80DRAFT_494633"/>
<dbReference type="OrthoDB" id="5818554at2759"/>
<dbReference type="InterPro" id="IPR052780">
    <property type="entry name" value="AAA_Catabolism_Regulators"/>
</dbReference>
<evidence type="ECO:0000256" key="6">
    <source>
        <dbReference type="SAM" id="MobiDB-lite"/>
    </source>
</evidence>
<dbReference type="PANTHER" id="PTHR31644:SF1">
    <property type="entry name" value="ZN(II)2CYS6 TRANSCRIPTION FACTOR (EUROFUNG)"/>
    <property type="match status" value="1"/>
</dbReference>
<keyword evidence="9" id="KW-1185">Reference proteome</keyword>
<dbReference type="Gene3D" id="4.10.240.10">
    <property type="entry name" value="Zn(2)-C6 fungal-type DNA-binding domain"/>
    <property type="match status" value="1"/>
</dbReference>
<dbReference type="PROSITE" id="PS50048">
    <property type="entry name" value="ZN2_CY6_FUNGAL_2"/>
    <property type="match status" value="1"/>
</dbReference>
<evidence type="ECO:0000256" key="3">
    <source>
        <dbReference type="ARBA" id="ARBA00023125"/>
    </source>
</evidence>
<dbReference type="GO" id="GO:0009893">
    <property type="term" value="P:positive regulation of metabolic process"/>
    <property type="evidence" value="ECO:0007669"/>
    <property type="project" value="UniProtKB-ARBA"/>
</dbReference>
<gene>
    <name evidence="8" type="ORF">BO80DRAFT_494633</name>
</gene>
<keyword evidence="4" id="KW-0804">Transcription</keyword>
<accession>A0A395H008</accession>
<reference evidence="8 9" key="1">
    <citation type="submission" date="2018-02" db="EMBL/GenBank/DDBJ databases">
        <title>The genomes of Aspergillus section Nigri reveals drivers in fungal speciation.</title>
        <authorList>
            <consortium name="DOE Joint Genome Institute"/>
            <person name="Vesth T.C."/>
            <person name="Nybo J."/>
            <person name="Theobald S."/>
            <person name="Brandl J."/>
            <person name="Frisvad J.C."/>
            <person name="Nielsen K.F."/>
            <person name="Lyhne E.K."/>
            <person name="Kogle M.E."/>
            <person name="Kuo A."/>
            <person name="Riley R."/>
            <person name="Clum A."/>
            <person name="Nolan M."/>
            <person name="Lipzen A."/>
            <person name="Salamov A."/>
            <person name="Henrissat B."/>
            <person name="Wiebenga A."/>
            <person name="De vries R.P."/>
            <person name="Grigoriev I.V."/>
            <person name="Mortensen U.H."/>
            <person name="Andersen M.R."/>
            <person name="Baker S.E."/>
        </authorList>
    </citation>
    <scope>NUCLEOTIDE SEQUENCE [LARGE SCALE GENOMIC DNA]</scope>
    <source>
        <strain evidence="8 9">CBS 121593</strain>
    </source>
</reference>
<dbReference type="CDD" id="cd12148">
    <property type="entry name" value="fungal_TF_MHR"/>
    <property type="match status" value="1"/>
</dbReference>
<feature type="compositionally biased region" description="Polar residues" evidence="6">
    <location>
        <begin position="67"/>
        <end position="76"/>
    </location>
</feature>
<dbReference type="InterPro" id="IPR007219">
    <property type="entry name" value="XnlR_reg_dom"/>
</dbReference>
<dbReference type="GO" id="GO:0008270">
    <property type="term" value="F:zinc ion binding"/>
    <property type="evidence" value="ECO:0007669"/>
    <property type="project" value="InterPro"/>
</dbReference>
<dbReference type="InterPro" id="IPR036864">
    <property type="entry name" value="Zn2-C6_fun-type_DNA-bd_sf"/>
</dbReference>
<evidence type="ECO:0000256" key="4">
    <source>
        <dbReference type="ARBA" id="ARBA00023163"/>
    </source>
</evidence>
<organism evidence="8 9">
    <name type="scientific">Aspergillus ibericus CBS 121593</name>
    <dbReference type="NCBI Taxonomy" id="1448316"/>
    <lineage>
        <taxon>Eukaryota</taxon>
        <taxon>Fungi</taxon>
        <taxon>Dikarya</taxon>
        <taxon>Ascomycota</taxon>
        <taxon>Pezizomycotina</taxon>
        <taxon>Eurotiomycetes</taxon>
        <taxon>Eurotiomycetidae</taxon>
        <taxon>Eurotiales</taxon>
        <taxon>Aspergillaceae</taxon>
        <taxon>Aspergillus</taxon>
        <taxon>Aspergillus subgen. Circumdati</taxon>
    </lineage>
</organism>
<evidence type="ECO:0000256" key="2">
    <source>
        <dbReference type="ARBA" id="ARBA00023015"/>
    </source>
</evidence>